<dbReference type="AlphaFoldDB" id="X1T6T7"/>
<name>X1T6T7_9ZZZZ</name>
<evidence type="ECO:0000313" key="8">
    <source>
        <dbReference type="EMBL" id="GAI75734.1"/>
    </source>
</evidence>
<feature type="non-terminal residue" evidence="8">
    <location>
        <position position="62"/>
    </location>
</feature>
<proteinExistence type="predicted"/>
<protein>
    <recommendedName>
        <fullName evidence="3">phosphoribosyl-AMP cyclohydrolase</fullName>
        <ecNumber evidence="3">3.5.4.19</ecNumber>
    </recommendedName>
</protein>
<dbReference type="GO" id="GO:0000105">
    <property type="term" value="P:L-histidine biosynthetic process"/>
    <property type="evidence" value="ECO:0007669"/>
    <property type="project" value="UniProtKB-UniPathway"/>
</dbReference>
<evidence type="ECO:0000256" key="4">
    <source>
        <dbReference type="ARBA" id="ARBA00022605"/>
    </source>
</evidence>
<feature type="domain" description="Phosphoribosyl-AMP cyclohydrolase" evidence="7">
    <location>
        <begin position="32"/>
        <end position="56"/>
    </location>
</feature>
<dbReference type="PANTHER" id="PTHR42945:SF1">
    <property type="entry name" value="HISTIDINE BIOSYNTHESIS BIFUNCTIONAL PROTEIN HIS7"/>
    <property type="match status" value="1"/>
</dbReference>
<organism evidence="8">
    <name type="scientific">marine sediment metagenome</name>
    <dbReference type="NCBI Taxonomy" id="412755"/>
    <lineage>
        <taxon>unclassified sequences</taxon>
        <taxon>metagenomes</taxon>
        <taxon>ecological metagenomes</taxon>
    </lineage>
</organism>
<accession>X1T6T7</accession>
<dbReference type="Gene3D" id="3.10.20.810">
    <property type="entry name" value="Phosphoribosyl-AMP cyclohydrolase"/>
    <property type="match status" value="1"/>
</dbReference>
<evidence type="ECO:0000256" key="3">
    <source>
        <dbReference type="ARBA" id="ARBA00012721"/>
    </source>
</evidence>
<evidence type="ECO:0000256" key="6">
    <source>
        <dbReference type="ARBA" id="ARBA00023102"/>
    </source>
</evidence>
<dbReference type="Pfam" id="PF01502">
    <property type="entry name" value="PRA-CH"/>
    <property type="match status" value="1"/>
</dbReference>
<evidence type="ECO:0000256" key="1">
    <source>
        <dbReference type="ARBA" id="ARBA00000024"/>
    </source>
</evidence>
<evidence type="ECO:0000256" key="5">
    <source>
        <dbReference type="ARBA" id="ARBA00022801"/>
    </source>
</evidence>
<reference evidence="8" key="1">
    <citation type="journal article" date="2014" name="Front. Microbiol.">
        <title>High frequency of phylogenetically diverse reductive dehalogenase-homologous genes in deep subseafloor sedimentary metagenomes.</title>
        <authorList>
            <person name="Kawai M."/>
            <person name="Futagami T."/>
            <person name="Toyoda A."/>
            <person name="Takaki Y."/>
            <person name="Nishi S."/>
            <person name="Hori S."/>
            <person name="Arai W."/>
            <person name="Tsubouchi T."/>
            <person name="Morono Y."/>
            <person name="Uchiyama I."/>
            <person name="Ito T."/>
            <person name="Fujiyama A."/>
            <person name="Inagaki F."/>
            <person name="Takami H."/>
        </authorList>
    </citation>
    <scope>NUCLEOTIDE SEQUENCE</scope>
    <source>
        <strain evidence="8">Expedition CK06-06</strain>
    </source>
</reference>
<keyword evidence="5" id="KW-0378">Hydrolase</keyword>
<dbReference type="GO" id="GO:0004635">
    <property type="term" value="F:phosphoribosyl-AMP cyclohydrolase activity"/>
    <property type="evidence" value="ECO:0007669"/>
    <property type="project" value="UniProtKB-EC"/>
</dbReference>
<comment type="caution">
    <text evidence="8">The sequence shown here is derived from an EMBL/GenBank/DDBJ whole genome shotgun (WGS) entry which is preliminary data.</text>
</comment>
<gene>
    <name evidence="8" type="ORF">S12H4_16059</name>
</gene>
<dbReference type="PANTHER" id="PTHR42945">
    <property type="entry name" value="HISTIDINE BIOSYNTHESIS BIFUNCTIONAL PROTEIN"/>
    <property type="match status" value="1"/>
</dbReference>
<dbReference type="UniPathway" id="UPA00031">
    <property type="reaction ID" value="UER00008"/>
</dbReference>
<dbReference type="SUPFAM" id="SSF141734">
    <property type="entry name" value="HisI-like"/>
    <property type="match status" value="1"/>
</dbReference>
<dbReference type="EC" id="3.5.4.19" evidence="3"/>
<sequence>MDKSGILSQIKFNNEGLIPAIIQDEKTNQVLMLAYMNRESLEKTLKEGRTCFYSRSSIVSLS</sequence>
<comment type="pathway">
    <text evidence="2">Amino-acid biosynthesis; L-histidine biosynthesis; L-histidine from 5-phospho-alpha-D-ribose 1-diphosphate: step 3/9.</text>
</comment>
<dbReference type="InterPro" id="IPR002496">
    <property type="entry name" value="PRib_AMP_CycHydrolase_dom"/>
</dbReference>
<keyword evidence="6" id="KW-0368">Histidine biosynthesis</keyword>
<keyword evidence="4" id="KW-0028">Amino-acid biosynthesis</keyword>
<evidence type="ECO:0000256" key="2">
    <source>
        <dbReference type="ARBA" id="ARBA00005169"/>
    </source>
</evidence>
<dbReference type="EMBL" id="BARW01007749">
    <property type="protein sequence ID" value="GAI75734.1"/>
    <property type="molecule type" value="Genomic_DNA"/>
</dbReference>
<evidence type="ECO:0000259" key="7">
    <source>
        <dbReference type="Pfam" id="PF01502"/>
    </source>
</evidence>
<dbReference type="InterPro" id="IPR038019">
    <property type="entry name" value="PRib_AMP_CycHydrolase_sf"/>
</dbReference>
<comment type="catalytic activity">
    <reaction evidence="1">
        <text>1-(5-phospho-beta-D-ribosyl)-5'-AMP + H2O = 1-(5-phospho-beta-D-ribosyl)-5-[(5-phospho-beta-D-ribosylamino)methylideneamino]imidazole-4-carboxamide</text>
        <dbReference type="Rhea" id="RHEA:20049"/>
        <dbReference type="ChEBI" id="CHEBI:15377"/>
        <dbReference type="ChEBI" id="CHEBI:58435"/>
        <dbReference type="ChEBI" id="CHEBI:59457"/>
        <dbReference type="EC" id="3.5.4.19"/>
    </reaction>
</comment>